<keyword evidence="2" id="KW-1185">Reference proteome</keyword>
<organism evidence="1 2">
    <name type="scientific">Flavobacterium akiainvivens</name>
    <dbReference type="NCBI Taxonomy" id="1202724"/>
    <lineage>
        <taxon>Bacteria</taxon>
        <taxon>Pseudomonadati</taxon>
        <taxon>Bacteroidota</taxon>
        <taxon>Flavobacteriia</taxon>
        <taxon>Flavobacteriales</taxon>
        <taxon>Flavobacteriaceae</taxon>
        <taxon>Flavobacterium</taxon>
    </lineage>
</organism>
<accession>A0A0M8MBY1</accession>
<reference evidence="1 2" key="1">
    <citation type="submission" date="2015-08" db="EMBL/GenBank/DDBJ databases">
        <title>Whole genome sequence of Flavobacterium akiainvivens IK-1T, from decaying Wikstroemia oahuensis, an endemic Hawaiian shrub.</title>
        <authorList>
            <person name="Wan X."/>
            <person name="Hou S."/>
            <person name="Saito J."/>
            <person name="Donachie S."/>
        </authorList>
    </citation>
    <scope>NUCLEOTIDE SEQUENCE [LARGE SCALE GENOMIC DNA]</scope>
    <source>
        <strain evidence="1 2">IK-1</strain>
    </source>
</reference>
<dbReference type="OrthoDB" id="671157at2"/>
<gene>
    <name evidence="1" type="ORF">AM493_05470</name>
</gene>
<dbReference type="RefSeq" id="WP_054406743.1">
    <property type="nucleotide sequence ID" value="NZ_FOYA01000003.1"/>
</dbReference>
<sequence>MLKKILLSLLISSAGYSQIKYVPVMINQCTGNKDYEYFQLTDWKGETYTNTDNDTITLPEPGVYQMHHDFKEAPVSIKFNDTEIRTDTFYTTKLNLSIYISNPPFSEYFSCGEKANGLVTDYYFNGTIRQTGTFKNGQLDGFLKMYSNLGKLQEMHFKHKKKWSKTEYYTNGTIKSYTGNINGFEHNEYYNDGKLSLHETSSGFMIYNSTGTINQTLRWKKKKRITFFKEDKRILYQYTLSRYKGSGYKTQETVFESYTEPYFFQKGSIDEMQLISEIKRVTFYSNNKEVVRIEPEDDSFKATVTITLVKTRHKEKITSKDELLATLIKYTKASN</sequence>
<dbReference type="EMBL" id="LIYD01000005">
    <property type="protein sequence ID" value="KOS05544.1"/>
    <property type="molecule type" value="Genomic_DNA"/>
</dbReference>
<dbReference type="AlphaFoldDB" id="A0A0M8MBY1"/>
<comment type="caution">
    <text evidence="1">The sequence shown here is derived from an EMBL/GenBank/DDBJ whole genome shotgun (WGS) entry which is preliminary data.</text>
</comment>
<evidence type="ECO:0000313" key="2">
    <source>
        <dbReference type="Proteomes" id="UP000037755"/>
    </source>
</evidence>
<protein>
    <submittedName>
        <fullName evidence="1">Uncharacterized protein</fullName>
    </submittedName>
</protein>
<dbReference type="PATRIC" id="fig|1202724.3.peg.1130"/>
<dbReference type="Proteomes" id="UP000037755">
    <property type="component" value="Unassembled WGS sequence"/>
</dbReference>
<dbReference type="SUPFAM" id="SSF82185">
    <property type="entry name" value="Histone H3 K4-specific methyltransferase SET7/9 N-terminal domain"/>
    <property type="match status" value="1"/>
</dbReference>
<dbReference type="Gene3D" id="3.90.930.1">
    <property type="match status" value="1"/>
</dbReference>
<name>A0A0M8MBY1_9FLAO</name>
<evidence type="ECO:0000313" key="1">
    <source>
        <dbReference type="EMBL" id="KOS05544.1"/>
    </source>
</evidence>
<proteinExistence type="predicted"/>